<sequence length="245" mass="26772">MSACNSTDQHPALSLPPRCCFVTVGATAGFRDLLDEVSTPGFLRALAEQGYGRLDVQCGPDLAHFRARVAALADKDRQGIEVSAFDLVDDITPFLVACRGEEGVRLAGCVISHAGTVLEVQRVGAPLVVVANPTLMDNHQLELAEDLARRKLAVHGRIGHLDEALAKIAQLVNEGMLDRLPPYAPPTLPVLPENRVTFFDWMVLTCYPDELRKQRHLATLNQAAVRIAAPKHKGEEEDIARMQVE</sequence>
<comment type="function">
    <text evidence="4 7">Involved in protein N-glycosylation. Essential for the second step of the dolichol-linked oligosaccharide pathway.</text>
</comment>
<dbReference type="GO" id="GO:0004577">
    <property type="term" value="F:N-acetylglucosaminyldiphosphodolichol N-acetylglucosaminyltransferase activity"/>
    <property type="evidence" value="ECO:0007669"/>
    <property type="project" value="UniProtKB-EC"/>
</dbReference>
<protein>
    <recommendedName>
        <fullName evidence="3 7">UDP-N-acetylglucosamine transferase subunit ALG13</fullName>
        <ecNumber evidence="2 7">2.4.1.141</ecNumber>
    </recommendedName>
    <alternativeName>
        <fullName evidence="5 7">Asparagine-linked glycosylation protein 13</fullName>
    </alternativeName>
</protein>
<dbReference type="STRING" id="759272.G0S9I9"/>
<keyword evidence="7" id="KW-0808">Transferase</keyword>
<proteinExistence type="inferred from homology"/>
<dbReference type="KEGG" id="cthr:CTHT_0046050"/>
<dbReference type="AlphaFoldDB" id="G0S9I9"/>
<evidence type="ECO:0000256" key="4">
    <source>
        <dbReference type="ARBA" id="ARBA00024804"/>
    </source>
</evidence>
<dbReference type="InterPro" id="IPR052474">
    <property type="entry name" value="UDP-GlcNAc_transferase"/>
</dbReference>
<evidence type="ECO:0000256" key="5">
    <source>
        <dbReference type="ARBA" id="ARBA00032061"/>
    </source>
</evidence>
<gene>
    <name evidence="7" type="primary">ALG13</name>
    <name evidence="9" type="ORF">CTHT_0046050</name>
</gene>
<evidence type="ECO:0000313" key="9">
    <source>
        <dbReference type="EMBL" id="EGS20100.1"/>
    </source>
</evidence>
<comment type="subcellular location">
    <subcellularLocation>
        <location evidence="7">Endoplasmic reticulum</location>
    </subcellularLocation>
</comment>
<dbReference type="HOGENOM" id="CLU_078324_0_0_1"/>
<dbReference type="InterPro" id="IPR007235">
    <property type="entry name" value="Glyco_trans_28_C"/>
</dbReference>
<dbReference type="EMBL" id="GL988043">
    <property type="protein sequence ID" value="EGS20100.1"/>
    <property type="molecule type" value="Genomic_DNA"/>
</dbReference>
<comment type="similarity">
    <text evidence="7">Belongs to the glycosyltransferase 28 family.</text>
</comment>
<dbReference type="PANTHER" id="PTHR47043">
    <property type="entry name" value="UDP-N-ACETYLGLUCOSAMINE TRANSFERASE SUBUNIT ALG13"/>
    <property type="match status" value="1"/>
</dbReference>
<dbReference type="OrthoDB" id="20273at2759"/>
<evidence type="ECO:0000256" key="3">
    <source>
        <dbReference type="ARBA" id="ARBA00017468"/>
    </source>
</evidence>
<feature type="domain" description="Glycosyl transferase family 28 C-terminal" evidence="8">
    <location>
        <begin position="20"/>
        <end position="169"/>
    </location>
</feature>
<comment type="subunit">
    <text evidence="1 7">Heterodimer with ALG14 to form a functional enzyme.</text>
</comment>
<dbReference type="Pfam" id="PF04101">
    <property type="entry name" value="Glyco_tran_28_C"/>
    <property type="match status" value="1"/>
</dbReference>
<organism evidence="10">
    <name type="scientific">Chaetomium thermophilum (strain DSM 1495 / CBS 144.50 / IMI 039719)</name>
    <name type="common">Thermochaetoides thermophila</name>
    <dbReference type="NCBI Taxonomy" id="759272"/>
    <lineage>
        <taxon>Eukaryota</taxon>
        <taxon>Fungi</taxon>
        <taxon>Dikarya</taxon>
        <taxon>Ascomycota</taxon>
        <taxon>Pezizomycotina</taxon>
        <taxon>Sordariomycetes</taxon>
        <taxon>Sordariomycetidae</taxon>
        <taxon>Sordariales</taxon>
        <taxon>Chaetomiaceae</taxon>
        <taxon>Thermochaetoides</taxon>
    </lineage>
</organism>
<accession>G0S9I9</accession>
<reference evidence="9 10" key="1">
    <citation type="journal article" date="2011" name="Cell">
        <title>Insight into structure and assembly of the nuclear pore complex by utilizing the genome of a eukaryotic thermophile.</title>
        <authorList>
            <person name="Amlacher S."/>
            <person name="Sarges P."/>
            <person name="Flemming D."/>
            <person name="van Noort V."/>
            <person name="Kunze R."/>
            <person name="Devos D.P."/>
            <person name="Arumugam M."/>
            <person name="Bork P."/>
            <person name="Hurt E."/>
        </authorList>
    </citation>
    <scope>NUCLEOTIDE SEQUENCE [LARGE SCALE GENOMIC DNA]</scope>
    <source>
        <strain evidence="10">DSM 1495 / CBS 144.50 / IMI 039719</strain>
    </source>
</reference>
<dbReference type="PANTHER" id="PTHR47043:SF1">
    <property type="entry name" value="UDP-N-ACETYLGLUCOSAMINE TRANSFERASE SUBUNIT ALG13"/>
    <property type="match status" value="1"/>
</dbReference>
<dbReference type="Proteomes" id="UP000008066">
    <property type="component" value="Unassembled WGS sequence"/>
</dbReference>
<dbReference type="EC" id="2.4.1.141" evidence="2 7"/>
<dbReference type="RefSeq" id="XP_006694985.1">
    <property type="nucleotide sequence ID" value="XM_006694922.1"/>
</dbReference>
<evidence type="ECO:0000256" key="2">
    <source>
        <dbReference type="ARBA" id="ARBA00012614"/>
    </source>
</evidence>
<keyword evidence="10" id="KW-1185">Reference proteome</keyword>
<name>G0S9I9_CHATD</name>
<keyword evidence="7" id="KW-0256">Endoplasmic reticulum</keyword>
<evidence type="ECO:0000256" key="7">
    <source>
        <dbReference type="RuleBase" id="RU362128"/>
    </source>
</evidence>
<keyword evidence="7" id="KW-0328">Glycosyltransferase</keyword>
<evidence type="ECO:0000259" key="8">
    <source>
        <dbReference type="Pfam" id="PF04101"/>
    </source>
</evidence>
<evidence type="ECO:0000256" key="1">
    <source>
        <dbReference type="ARBA" id="ARBA00011198"/>
    </source>
</evidence>
<dbReference type="GO" id="GO:0043541">
    <property type="term" value="C:UDP-N-acetylglucosamine transferase complex"/>
    <property type="evidence" value="ECO:0007669"/>
    <property type="project" value="TreeGrafter"/>
</dbReference>
<dbReference type="Gene3D" id="3.40.50.2000">
    <property type="entry name" value="Glycogen Phosphorylase B"/>
    <property type="match status" value="1"/>
</dbReference>
<evidence type="ECO:0000313" key="10">
    <source>
        <dbReference type="Proteomes" id="UP000008066"/>
    </source>
</evidence>
<dbReference type="eggNOG" id="KOG3349">
    <property type="taxonomic scope" value="Eukaryota"/>
</dbReference>
<comment type="catalytic activity">
    <reaction evidence="6">
        <text>an N-acetyl-alpha-D-glucosaminyl-diphospho-di-trans,poly-cis-dolichol + UDP-N-acetyl-alpha-D-glucosamine = an N,N'-diacetylchitobiosyl-diphospho-di-trans,poly-cis-dolichol + UDP + H(+)</text>
        <dbReference type="Rhea" id="RHEA:23380"/>
        <dbReference type="Rhea" id="RHEA-COMP:19507"/>
        <dbReference type="Rhea" id="RHEA-COMP:19510"/>
        <dbReference type="ChEBI" id="CHEBI:15378"/>
        <dbReference type="ChEBI" id="CHEBI:57269"/>
        <dbReference type="ChEBI" id="CHEBI:57705"/>
        <dbReference type="ChEBI" id="CHEBI:58223"/>
        <dbReference type="ChEBI" id="CHEBI:58427"/>
        <dbReference type="EC" id="2.4.1.141"/>
    </reaction>
</comment>
<evidence type="ECO:0000256" key="6">
    <source>
        <dbReference type="ARBA" id="ARBA00048184"/>
    </source>
</evidence>
<dbReference type="OMA" id="ILDAWKM"/>
<dbReference type="GeneID" id="18258643"/>
<dbReference type="GO" id="GO:0006488">
    <property type="term" value="P:dolichol-linked oligosaccharide biosynthetic process"/>
    <property type="evidence" value="ECO:0007669"/>
    <property type="project" value="TreeGrafter"/>
</dbReference>